<gene>
    <name evidence="4" type="ORF">AVDCRST_MAG54-4287</name>
</gene>
<protein>
    <submittedName>
        <fullName evidence="4">FIG007959: peptidase, M16 family</fullName>
    </submittedName>
</protein>
<accession>A0A6J4JWI3</accession>
<dbReference type="SUPFAM" id="SSF63411">
    <property type="entry name" value="LuxS/MPP-like metallohydrolase"/>
    <property type="match status" value="2"/>
</dbReference>
<evidence type="ECO:0000256" key="1">
    <source>
        <dbReference type="ARBA" id="ARBA00007261"/>
    </source>
</evidence>
<evidence type="ECO:0000313" key="4">
    <source>
        <dbReference type="EMBL" id="CAA9289175.1"/>
    </source>
</evidence>
<proteinExistence type="inferred from homology"/>
<reference evidence="4" key="1">
    <citation type="submission" date="2020-02" db="EMBL/GenBank/DDBJ databases">
        <authorList>
            <person name="Meier V. D."/>
        </authorList>
    </citation>
    <scope>NUCLEOTIDE SEQUENCE</scope>
    <source>
        <strain evidence="4">AVDCRST_MAG54</strain>
    </source>
</reference>
<dbReference type="InterPro" id="IPR011249">
    <property type="entry name" value="Metalloenz_LuxS/M16"/>
</dbReference>
<feature type="domain" description="Peptidase M16 N-terminal" evidence="2">
    <location>
        <begin position="29"/>
        <end position="179"/>
    </location>
</feature>
<dbReference type="InterPro" id="IPR011765">
    <property type="entry name" value="Pept_M16_N"/>
</dbReference>
<evidence type="ECO:0000259" key="3">
    <source>
        <dbReference type="Pfam" id="PF05193"/>
    </source>
</evidence>
<dbReference type="Pfam" id="PF00675">
    <property type="entry name" value="Peptidase_M16"/>
    <property type="match status" value="1"/>
</dbReference>
<name>A0A6J4JWI3_9PSEU</name>
<dbReference type="InterPro" id="IPR050361">
    <property type="entry name" value="MPP/UQCRC_Complex"/>
</dbReference>
<evidence type="ECO:0000259" key="2">
    <source>
        <dbReference type="Pfam" id="PF00675"/>
    </source>
</evidence>
<dbReference type="FunFam" id="3.30.830.10:FF:000008">
    <property type="entry name" value="Mitochondrial-processing peptidase subunit beta"/>
    <property type="match status" value="1"/>
</dbReference>
<dbReference type="AlphaFoldDB" id="A0A6J4JWI3"/>
<sequence length="448" mass="47183">MTALDASLTGATEHPAPGVARTVLPGGLRVITEHVAGARSASVGLWVEVGSRDEPGVGAGTHGAAHFLEHLLFKGTRRRSAREIAEEIDAVGGDLNAFTGKEHTCFYAHVLDRDMPLAVDVLGDVVLDAVMAAADVELERDVVLSEIAGRDEDPEDLLADDFDALLFGAHPLGLPVIGTEESVVGMTRDRLADFHDRHYVPSRSVLAVAGNVAHAEVLDAVSAAYGSRVSGAPEPWHRIAGEVPAVPADRLAVRDEDTEQAHLMLGVPSLRRADPRWAALQVLSTVLGGGMSSRLFQQVREQRGLAYSVYSSTTGYTDAGTLAVYVGCAPERLGAAAAVLRDELGDLAAHGITDAELARARGQLRGELVLGLEETSSRMTRLGRRELDHGGLEQAVDLAGTLERIDGVGAQDVAALASELLAGPRAAAVVGPYGDPDELPGEVREMVE</sequence>
<organism evidence="4">
    <name type="scientific">uncultured Actinomycetospora sp</name>
    <dbReference type="NCBI Taxonomy" id="1135996"/>
    <lineage>
        <taxon>Bacteria</taxon>
        <taxon>Bacillati</taxon>
        <taxon>Actinomycetota</taxon>
        <taxon>Actinomycetes</taxon>
        <taxon>Pseudonocardiales</taxon>
        <taxon>Pseudonocardiaceae</taxon>
        <taxon>Actinomycetospora</taxon>
        <taxon>environmental samples</taxon>
    </lineage>
</organism>
<dbReference type="Pfam" id="PF05193">
    <property type="entry name" value="Peptidase_M16_C"/>
    <property type="match status" value="1"/>
</dbReference>
<dbReference type="PANTHER" id="PTHR11851">
    <property type="entry name" value="METALLOPROTEASE"/>
    <property type="match status" value="1"/>
</dbReference>
<dbReference type="Gene3D" id="3.30.830.10">
    <property type="entry name" value="Metalloenzyme, LuxS/M16 peptidase-like"/>
    <property type="match status" value="2"/>
</dbReference>
<dbReference type="GO" id="GO:0046872">
    <property type="term" value="F:metal ion binding"/>
    <property type="evidence" value="ECO:0007669"/>
    <property type="project" value="InterPro"/>
</dbReference>
<dbReference type="EMBL" id="CADCTH010000538">
    <property type="protein sequence ID" value="CAA9289175.1"/>
    <property type="molecule type" value="Genomic_DNA"/>
</dbReference>
<feature type="domain" description="Peptidase M16 C-terminal" evidence="3">
    <location>
        <begin position="186"/>
        <end position="364"/>
    </location>
</feature>
<comment type="similarity">
    <text evidence="1">Belongs to the peptidase M16 family.</text>
</comment>
<dbReference type="InterPro" id="IPR007863">
    <property type="entry name" value="Peptidase_M16_C"/>
</dbReference>
<dbReference type="PANTHER" id="PTHR11851:SF49">
    <property type="entry name" value="MITOCHONDRIAL-PROCESSING PEPTIDASE SUBUNIT ALPHA"/>
    <property type="match status" value="1"/>
</dbReference>